<dbReference type="GO" id="GO:0071260">
    <property type="term" value="P:cellular response to mechanical stimulus"/>
    <property type="evidence" value="ECO:0007669"/>
    <property type="project" value="TreeGrafter"/>
</dbReference>
<dbReference type="GO" id="GO:0005261">
    <property type="term" value="F:monoatomic cation channel activity"/>
    <property type="evidence" value="ECO:0007669"/>
    <property type="project" value="TreeGrafter"/>
</dbReference>
<dbReference type="GO" id="GO:0008381">
    <property type="term" value="F:mechanosensitive monoatomic ion channel activity"/>
    <property type="evidence" value="ECO:0007669"/>
    <property type="project" value="InterPro"/>
</dbReference>
<name>A0AAV4CI43_9GAST</name>
<dbReference type="PANTHER" id="PTHR13167:SF25">
    <property type="entry name" value="PIEZO-TYPE MECHANOSENSITIVE ION CHANNEL COMPONENT"/>
    <property type="match status" value="1"/>
</dbReference>
<reference evidence="3 4" key="1">
    <citation type="journal article" date="2021" name="Elife">
        <title>Chloroplast acquisition without the gene transfer in kleptoplastic sea slugs, Plakobranchus ocellatus.</title>
        <authorList>
            <person name="Maeda T."/>
            <person name="Takahashi S."/>
            <person name="Yoshida T."/>
            <person name="Shimamura S."/>
            <person name="Takaki Y."/>
            <person name="Nagai Y."/>
            <person name="Toyoda A."/>
            <person name="Suzuki Y."/>
            <person name="Arimoto A."/>
            <person name="Ishii H."/>
            <person name="Satoh N."/>
            <person name="Nishiyama T."/>
            <person name="Hasebe M."/>
            <person name="Maruyama T."/>
            <person name="Minagawa J."/>
            <person name="Obokata J."/>
            <person name="Shigenobu S."/>
        </authorList>
    </citation>
    <scope>NUCLEOTIDE SEQUENCE [LARGE SCALE GENOMIC DNA]</scope>
</reference>
<dbReference type="InterPro" id="IPR031334">
    <property type="entry name" value="Piezo_cap_dom"/>
</dbReference>
<organism evidence="3 4">
    <name type="scientific">Plakobranchus ocellatus</name>
    <dbReference type="NCBI Taxonomy" id="259542"/>
    <lineage>
        <taxon>Eukaryota</taxon>
        <taxon>Metazoa</taxon>
        <taxon>Spiralia</taxon>
        <taxon>Lophotrochozoa</taxon>
        <taxon>Mollusca</taxon>
        <taxon>Gastropoda</taxon>
        <taxon>Heterobranchia</taxon>
        <taxon>Euthyneura</taxon>
        <taxon>Panpulmonata</taxon>
        <taxon>Sacoglossa</taxon>
        <taxon>Placobranchoidea</taxon>
        <taxon>Plakobranchidae</taxon>
        <taxon>Plakobranchus</taxon>
    </lineage>
</organism>
<gene>
    <name evidence="3" type="ORF">PoB_005698400</name>
</gene>
<sequence length="118" mass="14378">MYVSFVLVIFKFIRSAFIEGRMMYVPYEELPNIDCLLMLFDQMQMAREMKDYWVEEELVAKIIFIFRTPDILFRITRLDLDIKPQPEKSKSHLALLSKFYEEMHNRSRWKPTKLSKFL</sequence>
<dbReference type="GO" id="GO:0050982">
    <property type="term" value="P:detection of mechanical stimulus"/>
    <property type="evidence" value="ECO:0007669"/>
    <property type="project" value="TreeGrafter"/>
</dbReference>
<feature type="domain" description="Piezo non-specific cation channel cap" evidence="2">
    <location>
        <begin position="1"/>
        <end position="77"/>
    </location>
</feature>
<evidence type="ECO:0000313" key="4">
    <source>
        <dbReference type="Proteomes" id="UP000735302"/>
    </source>
</evidence>
<feature type="signal peptide" evidence="1">
    <location>
        <begin position="1"/>
        <end position="15"/>
    </location>
</feature>
<dbReference type="AlphaFoldDB" id="A0AAV4CI43"/>
<dbReference type="Pfam" id="PF12166">
    <property type="entry name" value="Piezo_cap"/>
    <property type="match status" value="1"/>
</dbReference>
<proteinExistence type="predicted"/>
<dbReference type="EMBL" id="BLXT01006238">
    <property type="protein sequence ID" value="GFO30479.1"/>
    <property type="molecule type" value="Genomic_DNA"/>
</dbReference>
<dbReference type="InterPro" id="IPR027272">
    <property type="entry name" value="Piezo"/>
</dbReference>
<feature type="chain" id="PRO_5043730283" evidence="1">
    <location>
        <begin position="16"/>
        <end position="118"/>
    </location>
</feature>
<evidence type="ECO:0000259" key="2">
    <source>
        <dbReference type="Pfam" id="PF12166"/>
    </source>
</evidence>
<dbReference type="GO" id="GO:0042391">
    <property type="term" value="P:regulation of membrane potential"/>
    <property type="evidence" value="ECO:0007669"/>
    <property type="project" value="TreeGrafter"/>
</dbReference>
<dbReference type="PANTHER" id="PTHR13167">
    <property type="entry name" value="PIEZO-TYPE MECHANOSENSITIVE ION CHANNEL COMPONENT"/>
    <property type="match status" value="1"/>
</dbReference>
<dbReference type="GO" id="GO:0016020">
    <property type="term" value="C:membrane"/>
    <property type="evidence" value="ECO:0007669"/>
    <property type="project" value="InterPro"/>
</dbReference>
<keyword evidence="4" id="KW-1185">Reference proteome</keyword>
<evidence type="ECO:0000256" key="1">
    <source>
        <dbReference type="SAM" id="SignalP"/>
    </source>
</evidence>
<protein>
    <submittedName>
        <fullName evidence="3">Piezo-type mechanosensitive ion channel component</fullName>
    </submittedName>
</protein>
<keyword evidence="1" id="KW-0732">Signal</keyword>
<evidence type="ECO:0000313" key="3">
    <source>
        <dbReference type="EMBL" id="GFO30479.1"/>
    </source>
</evidence>
<dbReference type="Proteomes" id="UP000735302">
    <property type="component" value="Unassembled WGS sequence"/>
</dbReference>
<accession>A0AAV4CI43</accession>
<comment type="caution">
    <text evidence="3">The sequence shown here is derived from an EMBL/GenBank/DDBJ whole genome shotgun (WGS) entry which is preliminary data.</text>
</comment>